<dbReference type="OrthoDB" id="2414587at2"/>
<sequence length="197" mass="22017">MKQQMVLVLGLLVMLSGCQQTSDEKDSRIEKENIKATKDTHKATQKDTKQSTENNEDKKPSVKVRVKSPENTSTEMPAEKQYDTAVYNEARNCLLAGTCTKYTDTPEYSRAWNNLATEGYLCQNHHCRKTEHPTAEVKIVPPATESVTTEQVTSETPTTEAPMTEQPSTEQMTTEEATVEAVEIEKNLTTEATEEPS</sequence>
<feature type="compositionally biased region" description="Basic and acidic residues" evidence="1">
    <location>
        <begin position="22"/>
        <end position="60"/>
    </location>
</feature>
<dbReference type="AlphaFoldDB" id="A0A4R6BE37"/>
<protein>
    <submittedName>
        <fullName evidence="2">Uncharacterized protein</fullName>
    </submittedName>
</protein>
<keyword evidence="3" id="KW-1185">Reference proteome</keyword>
<evidence type="ECO:0000313" key="2">
    <source>
        <dbReference type="EMBL" id="TDL98015.1"/>
    </source>
</evidence>
<reference evidence="2 3" key="1">
    <citation type="submission" date="2019-01" db="EMBL/GenBank/DDBJ databases">
        <title>Draft genome sequences of the type strains of six Macrococcus species.</title>
        <authorList>
            <person name="Mazhar S."/>
            <person name="Altermann E."/>
            <person name="Hill C."/>
            <person name="Mcauliffe O."/>
        </authorList>
    </citation>
    <scope>NUCLEOTIDE SEQUENCE [LARGE SCALE GENOMIC DNA]</scope>
    <source>
        <strain evidence="2 3">CCM4811</strain>
    </source>
</reference>
<evidence type="ECO:0000256" key="1">
    <source>
        <dbReference type="SAM" id="MobiDB-lite"/>
    </source>
</evidence>
<dbReference type="EMBL" id="SCWA01000007">
    <property type="protein sequence ID" value="TDL98015.1"/>
    <property type="molecule type" value="Genomic_DNA"/>
</dbReference>
<dbReference type="RefSeq" id="WP_133431719.1">
    <property type="nucleotide sequence ID" value="NZ_SCWA01000007.1"/>
</dbReference>
<evidence type="ECO:0000313" key="3">
    <source>
        <dbReference type="Proteomes" id="UP000295310"/>
    </source>
</evidence>
<dbReference type="Proteomes" id="UP000295310">
    <property type="component" value="Unassembled WGS sequence"/>
</dbReference>
<comment type="caution">
    <text evidence="2">The sequence shown here is derived from an EMBL/GenBank/DDBJ whole genome shotgun (WGS) entry which is preliminary data.</text>
</comment>
<accession>A0A4R6BE37</accession>
<feature type="compositionally biased region" description="Low complexity" evidence="1">
    <location>
        <begin position="145"/>
        <end position="160"/>
    </location>
</feature>
<dbReference type="PROSITE" id="PS51257">
    <property type="entry name" value="PROKAR_LIPOPROTEIN"/>
    <property type="match status" value="1"/>
</dbReference>
<organism evidence="2 3">
    <name type="scientific">Macrococcus brunensis</name>
    <dbReference type="NCBI Taxonomy" id="198483"/>
    <lineage>
        <taxon>Bacteria</taxon>
        <taxon>Bacillati</taxon>
        <taxon>Bacillota</taxon>
        <taxon>Bacilli</taxon>
        <taxon>Bacillales</taxon>
        <taxon>Staphylococcaceae</taxon>
        <taxon>Macrococcus</taxon>
    </lineage>
</organism>
<feature type="region of interest" description="Disordered" evidence="1">
    <location>
        <begin position="19"/>
        <end position="77"/>
    </location>
</feature>
<feature type="region of interest" description="Disordered" evidence="1">
    <location>
        <begin position="145"/>
        <end position="177"/>
    </location>
</feature>
<proteinExistence type="predicted"/>
<gene>
    <name evidence="2" type="ORF">ERX27_04890</name>
</gene>
<name>A0A4R6BE37_9STAP</name>